<gene>
    <name evidence="1" type="ORF">AB1Y20_002040</name>
</gene>
<dbReference type="GO" id="GO:0009507">
    <property type="term" value="C:chloroplast"/>
    <property type="evidence" value="ECO:0007669"/>
    <property type="project" value="TreeGrafter"/>
</dbReference>
<dbReference type="Proteomes" id="UP001515480">
    <property type="component" value="Unassembled WGS sequence"/>
</dbReference>
<sequence length="491" mass="51444">MLLLSLAAIASVAASGGSTPAHRLPARLVGARAAVRALAAPIDGLRGLSAQQRIGELRFAELSAAEPTAERVLGGVSSAARREGGGSVVVSLYYGQLTAGEAAGTRVLVKEFVADGSEAQPLRRALEGDGAAARLEALLASGAPACTAELVAENEFAAHVRLEARAEPRRLAQLSRCLGRAKVAAFATQPASILLAFAWTGEQVRMAMPQRPPPTLASWMALRAAGATAGAFSDRSVPVIAARDRVKFIRQVLFDALKGLAVLHEVGLVHCAIGRQVVGISTEDDRQPVKGRLEQLAFARDSETLVLACRARDQVDDLDRPDLLDIGLRERAEKCVKAEADGDSSLLNGPSLSDFAFADDMRAFGALMLESLIVPCAPPGAITTSALAALCDGAYRGTGMIDRDGTTGSDISTSAIVTMDGRVDIAALRAYLMEDDGLRIGGVGGADMLDATGGWDLLAQLLGPWQARPSAASALKHPFWERKVPFLKVES</sequence>
<comment type="caution">
    <text evidence="1">The sequence shown here is derived from an EMBL/GenBank/DDBJ whole genome shotgun (WGS) entry which is preliminary data.</text>
</comment>
<evidence type="ECO:0008006" key="3">
    <source>
        <dbReference type="Google" id="ProtNLM"/>
    </source>
</evidence>
<name>A0AB34J7Y8_PRYPA</name>
<evidence type="ECO:0000313" key="1">
    <source>
        <dbReference type="EMBL" id="KAL1515414.1"/>
    </source>
</evidence>
<accession>A0AB34J7Y8</accession>
<reference evidence="1 2" key="1">
    <citation type="journal article" date="2024" name="Science">
        <title>Giant polyketide synthase enzymes in the biosynthesis of giant marine polyether toxins.</title>
        <authorList>
            <person name="Fallon T.R."/>
            <person name="Shende V.V."/>
            <person name="Wierzbicki I.H."/>
            <person name="Pendleton A.L."/>
            <person name="Watervoot N.F."/>
            <person name="Auber R.P."/>
            <person name="Gonzalez D.J."/>
            <person name="Wisecaver J.H."/>
            <person name="Moore B.S."/>
        </authorList>
    </citation>
    <scope>NUCLEOTIDE SEQUENCE [LARGE SCALE GENOMIC DNA]</scope>
    <source>
        <strain evidence="1 2">12B1</strain>
    </source>
</reference>
<dbReference type="AlphaFoldDB" id="A0AB34J7Y8"/>
<keyword evidence="2" id="KW-1185">Reference proteome</keyword>
<evidence type="ECO:0000313" key="2">
    <source>
        <dbReference type="Proteomes" id="UP001515480"/>
    </source>
</evidence>
<dbReference type="PANTHER" id="PTHR36796">
    <property type="entry name" value="PROTEIN KINASE SUPERFAMILY PROTEIN"/>
    <property type="match status" value="1"/>
</dbReference>
<proteinExistence type="predicted"/>
<organism evidence="1 2">
    <name type="scientific">Prymnesium parvum</name>
    <name type="common">Toxic golden alga</name>
    <dbReference type="NCBI Taxonomy" id="97485"/>
    <lineage>
        <taxon>Eukaryota</taxon>
        <taxon>Haptista</taxon>
        <taxon>Haptophyta</taxon>
        <taxon>Prymnesiophyceae</taxon>
        <taxon>Prymnesiales</taxon>
        <taxon>Prymnesiaceae</taxon>
        <taxon>Prymnesium</taxon>
    </lineage>
</organism>
<dbReference type="EMBL" id="JBGBPQ010000011">
    <property type="protein sequence ID" value="KAL1515414.1"/>
    <property type="molecule type" value="Genomic_DNA"/>
</dbReference>
<protein>
    <recommendedName>
        <fullName evidence="3">Protein kinase domain-containing protein</fullName>
    </recommendedName>
</protein>
<dbReference type="PANTHER" id="PTHR36796:SF1">
    <property type="entry name" value="PROTEIN KINASE SUPERFAMILY PROTEIN"/>
    <property type="match status" value="1"/>
</dbReference>